<feature type="transmembrane region" description="Helical" evidence="4">
    <location>
        <begin position="84"/>
        <end position="109"/>
    </location>
</feature>
<comment type="caution">
    <text evidence="5">The sequence shown here is derived from an EMBL/GenBank/DDBJ whole genome shotgun (WGS) entry which is preliminary data.</text>
</comment>
<keyword evidence="4" id="KW-0472">Membrane</keyword>
<keyword evidence="1" id="KW-0677">Repeat</keyword>
<evidence type="ECO:0000256" key="1">
    <source>
        <dbReference type="ARBA" id="ARBA00022737"/>
    </source>
</evidence>
<proteinExistence type="predicted"/>
<accession>A0A9D6V2J4</accession>
<evidence type="ECO:0000256" key="4">
    <source>
        <dbReference type="SAM" id="Phobius"/>
    </source>
</evidence>
<organism evidence="5 6">
    <name type="scientific">Desulfomonile tiedjei</name>
    <dbReference type="NCBI Taxonomy" id="2358"/>
    <lineage>
        <taxon>Bacteria</taxon>
        <taxon>Pseudomonadati</taxon>
        <taxon>Thermodesulfobacteriota</taxon>
        <taxon>Desulfomonilia</taxon>
        <taxon>Desulfomonilales</taxon>
        <taxon>Desulfomonilaceae</taxon>
        <taxon>Desulfomonile</taxon>
    </lineage>
</organism>
<feature type="repeat" description="TPR" evidence="3">
    <location>
        <begin position="586"/>
        <end position="619"/>
    </location>
</feature>
<feature type="repeat" description="TPR" evidence="3">
    <location>
        <begin position="620"/>
        <end position="653"/>
    </location>
</feature>
<feature type="transmembrane region" description="Helical" evidence="4">
    <location>
        <begin position="12"/>
        <end position="31"/>
    </location>
</feature>
<dbReference type="GO" id="GO:0030968">
    <property type="term" value="P:endoplasmic reticulum unfolded protein response"/>
    <property type="evidence" value="ECO:0007669"/>
    <property type="project" value="TreeGrafter"/>
</dbReference>
<feature type="repeat" description="TPR" evidence="3">
    <location>
        <begin position="518"/>
        <end position="551"/>
    </location>
</feature>
<feature type="repeat" description="TPR" evidence="3">
    <location>
        <begin position="552"/>
        <end position="585"/>
    </location>
</feature>
<dbReference type="InterPro" id="IPR019734">
    <property type="entry name" value="TPR_rpt"/>
</dbReference>
<keyword evidence="4" id="KW-0812">Transmembrane</keyword>
<dbReference type="PANTHER" id="PTHR44227">
    <property type="match status" value="1"/>
</dbReference>
<dbReference type="PROSITE" id="PS50005">
    <property type="entry name" value="TPR"/>
    <property type="match status" value="6"/>
</dbReference>
<feature type="transmembrane region" description="Helical" evidence="4">
    <location>
        <begin position="180"/>
        <end position="204"/>
    </location>
</feature>
<dbReference type="GO" id="GO:0035269">
    <property type="term" value="P:protein O-linked glycosylation via mannose"/>
    <property type="evidence" value="ECO:0007669"/>
    <property type="project" value="TreeGrafter"/>
</dbReference>
<dbReference type="PROSITE" id="PS50293">
    <property type="entry name" value="TPR_REGION"/>
    <property type="match status" value="1"/>
</dbReference>
<keyword evidence="4" id="KW-1133">Transmembrane helix</keyword>
<gene>
    <name evidence="5" type="ORF">HY912_15595</name>
</gene>
<evidence type="ECO:0000313" key="5">
    <source>
        <dbReference type="EMBL" id="MBI5250911.1"/>
    </source>
</evidence>
<dbReference type="PANTHER" id="PTHR44227:SF3">
    <property type="entry name" value="PROTEIN O-MANNOSYL-TRANSFERASE TMTC4"/>
    <property type="match status" value="1"/>
</dbReference>
<feature type="transmembrane region" description="Helical" evidence="4">
    <location>
        <begin position="368"/>
        <end position="388"/>
    </location>
</feature>
<dbReference type="Pfam" id="PF13414">
    <property type="entry name" value="TPR_11"/>
    <property type="match status" value="1"/>
</dbReference>
<feature type="transmembrane region" description="Helical" evidence="4">
    <location>
        <begin position="340"/>
        <end position="362"/>
    </location>
</feature>
<dbReference type="InterPro" id="IPR052346">
    <property type="entry name" value="O-mannosyl-transferase_TMTC"/>
</dbReference>
<dbReference type="GO" id="GO:0000030">
    <property type="term" value="F:mannosyltransferase activity"/>
    <property type="evidence" value="ECO:0007669"/>
    <property type="project" value="TreeGrafter"/>
</dbReference>
<protein>
    <submittedName>
        <fullName evidence="5">Tetratricopeptide repeat protein</fullName>
    </submittedName>
</protein>
<dbReference type="InterPro" id="IPR011990">
    <property type="entry name" value="TPR-like_helical_dom_sf"/>
</dbReference>
<dbReference type="Gene3D" id="1.25.40.10">
    <property type="entry name" value="Tetratricopeptide repeat domain"/>
    <property type="match status" value="1"/>
</dbReference>
<dbReference type="Pfam" id="PF13432">
    <property type="entry name" value="TPR_16"/>
    <property type="match status" value="1"/>
</dbReference>
<feature type="transmembrane region" description="Helical" evidence="4">
    <location>
        <begin position="282"/>
        <end position="304"/>
    </location>
</feature>
<sequence>MPRLLRSNVCRYCLLFFVFFIVALAVHYGGFNSPMIYDSKVWISDKAYIFAEGDLGQIISIFPERPLFMLVLYMNYLFFGMDPYFFRLIASGFSAAAGLVLVLLAYKVFHLPVMGTGITDTNKACVSVFLGLLFVVHPLQTFAVLYIWQSQVVLACFFYFSALAAYLTAAGSESGQRKRWYLICAILFFFGLSSKEIIASLPISMVLAELVLFGRDWKQTIKRALVVGAITIPCLGIYLVLAYCFHGEQSVITKGVVARIAEYYGEGGWPPLQVALTECRVFLMYLASVVAPFVVDLRLVKAMLVSGSLLEPPSTMWAVAGTLGWLASGLWLIRRDPIISFGMLFFVVALLPESALIPQYLYFGYRPILPMAGILLIVGRVLLSAITWGELKLPKRILQGGVAAAFIFPVAVLAWLSHTEATEWRPLKVWEKAYQGSPKWSENVEKRLYTNILVNYGAELVNAGENPDAVNVLSLAIQVAPKSPSVHNNLANALLGMGKVSEAIDVYEKAIQLNVATPEIFSNLGVALLKSDRIHEAKDSFAKAVQINPGFAKAWANLGMICLRLGQIPEAINHLTEAVRINPRLALAQKILGQALELGGDFPQAADRYAEALRLSPGLVDAHFRLGNVMVKLNDAPKATEHYRSTLRLDPKHYAAENNLGSALMGMSEFSEAAKHFRRAVEIRPDFDEARTNLEAALLRLKNEGK</sequence>
<evidence type="ECO:0000256" key="2">
    <source>
        <dbReference type="ARBA" id="ARBA00022803"/>
    </source>
</evidence>
<dbReference type="EMBL" id="JACRDE010000407">
    <property type="protein sequence ID" value="MBI5250911.1"/>
    <property type="molecule type" value="Genomic_DNA"/>
</dbReference>
<reference evidence="5" key="1">
    <citation type="submission" date="2020-07" db="EMBL/GenBank/DDBJ databases">
        <title>Huge and variable diversity of episymbiotic CPR bacteria and DPANN archaea in groundwater ecosystems.</title>
        <authorList>
            <person name="He C.Y."/>
            <person name="Keren R."/>
            <person name="Whittaker M."/>
            <person name="Farag I.F."/>
            <person name="Doudna J."/>
            <person name="Cate J.H.D."/>
            <person name="Banfield J.F."/>
        </authorList>
    </citation>
    <scope>NUCLEOTIDE SEQUENCE</scope>
    <source>
        <strain evidence="5">NC_groundwater_1664_Pr3_B-0.1um_52_9</strain>
    </source>
</reference>
<evidence type="ECO:0000313" key="6">
    <source>
        <dbReference type="Proteomes" id="UP000807825"/>
    </source>
</evidence>
<keyword evidence="2 3" id="KW-0802">TPR repeat</keyword>
<feature type="transmembrane region" description="Helical" evidence="4">
    <location>
        <begin position="121"/>
        <end position="140"/>
    </location>
</feature>
<dbReference type="AlphaFoldDB" id="A0A9D6V2J4"/>
<feature type="transmembrane region" description="Helical" evidence="4">
    <location>
        <begin position="316"/>
        <end position="333"/>
    </location>
</feature>
<dbReference type="SMART" id="SM00028">
    <property type="entry name" value="TPR"/>
    <property type="match status" value="7"/>
</dbReference>
<evidence type="ECO:0000256" key="3">
    <source>
        <dbReference type="PROSITE-ProRule" id="PRU00339"/>
    </source>
</evidence>
<name>A0A9D6V2J4_9BACT</name>
<feature type="repeat" description="TPR" evidence="3">
    <location>
        <begin position="484"/>
        <end position="517"/>
    </location>
</feature>
<dbReference type="Proteomes" id="UP000807825">
    <property type="component" value="Unassembled WGS sequence"/>
</dbReference>
<dbReference type="Pfam" id="PF00515">
    <property type="entry name" value="TPR_1"/>
    <property type="match status" value="1"/>
</dbReference>
<feature type="transmembrane region" description="Helical" evidence="4">
    <location>
        <begin position="146"/>
        <end position="168"/>
    </location>
</feature>
<feature type="repeat" description="TPR" evidence="3">
    <location>
        <begin position="654"/>
        <end position="687"/>
    </location>
</feature>
<feature type="transmembrane region" description="Helical" evidence="4">
    <location>
        <begin position="397"/>
        <end position="416"/>
    </location>
</feature>
<feature type="transmembrane region" description="Helical" evidence="4">
    <location>
        <begin position="224"/>
        <end position="245"/>
    </location>
</feature>
<dbReference type="SUPFAM" id="SSF48452">
    <property type="entry name" value="TPR-like"/>
    <property type="match status" value="1"/>
</dbReference>